<sequence>MSEPATAAPPVGRGRQPLLLLLLAVVGLVAWSIGTEYYTLVATAKHSIARVSSYVRPLSIDTTRNHDDIYPEEIFTKNWVDAVPVKDMTHLSSLHIACTQYKDSVIPWDLTLDGKGPEILINETDPDVYNKLRQCPDVDIYIGRGLRGFGYCEDAVAYAKFMRGRLIPKWVVEKNFFDPQMGKTGISYHELCPDTPMLFLNHYWDGLPDDPKWPAGKPMYLMPNIEMYELGASHYRRADVVICKTVVCDKYLRKWLVQEGNPTNTQVIFARHTSSNLANYARVQLGDDAIAPKNFKDPKFLHVVGGSIQKATGNVLDCWLSRPDLPPLDIYIADDLYEGAYKKRYDARIKTSLNVKVHPGRVDSVSLGKIVAEAAFFMCPSFQEGYGHYINQARAAGGLVVTPDVAPMNELITPKSGVLFQAGAVASHEQFLGGKSQHANGLRNVTGFVATFGGKEICKAVDTVIFNMTPEQRQERAERAKQQYYFDTLYFAEKMQELRVLNKGKSTFLRRETVVPPFETGT</sequence>
<dbReference type="EMBL" id="SPLM01000148">
    <property type="protein sequence ID" value="TMW55312.1"/>
    <property type="molecule type" value="Genomic_DNA"/>
</dbReference>
<evidence type="ECO:0000313" key="2">
    <source>
        <dbReference type="Proteomes" id="UP000794436"/>
    </source>
</evidence>
<accession>A0A8K1C2L8</accession>
<proteinExistence type="predicted"/>
<dbReference type="OrthoDB" id="2100592at2759"/>
<keyword evidence="2" id="KW-1185">Reference proteome</keyword>
<dbReference type="Gene3D" id="3.40.50.2000">
    <property type="entry name" value="Glycogen Phosphorylase B"/>
    <property type="match status" value="1"/>
</dbReference>
<comment type="caution">
    <text evidence="1">The sequence shown here is derived from an EMBL/GenBank/DDBJ whole genome shotgun (WGS) entry which is preliminary data.</text>
</comment>
<reference evidence="1" key="1">
    <citation type="submission" date="2019-03" db="EMBL/GenBank/DDBJ databases">
        <title>Long read genome sequence of the mycoparasitic Pythium oligandrum ATCC 38472 isolated from sugarbeet rhizosphere.</title>
        <authorList>
            <person name="Gaulin E."/>
        </authorList>
    </citation>
    <scope>NUCLEOTIDE SEQUENCE</scope>
    <source>
        <strain evidence="1">ATCC 38472_TT</strain>
    </source>
</reference>
<name>A0A8K1C2L8_PYTOL</name>
<dbReference type="SUPFAM" id="SSF53756">
    <property type="entry name" value="UDP-Glycosyltransferase/glycogen phosphorylase"/>
    <property type="match status" value="1"/>
</dbReference>
<evidence type="ECO:0000313" key="1">
    <source>
        <dbReference type="EMBL" id="TMW55312.1"/>
    </source>
</evidence>
<dbReference type="Proteomes" id="UP000794436">
    <property type="component" value="Unassembled WGS sequence"/>
</dbReference>
<gene>
    <name evidence="1" type="ORF">Poli38472_013203</name>
</gene>
<protein>
    <recommendedName>
        <fullName evidence="3">Glycosyl transferase family 1 domain-containing protein</fullName>
    </recommendedName>
</protein>
<organism evidence="1 2">
    <name type="scientific">Pythium oligandrum</name>
    <name type="common">Mycoparasitic fungus</name>
    <dbReference type="NCBI Taxonomy" id="41045"/>
    <lineage>
        <taxon>Eukaryota</taxon>
        <taxon>Sar</taxon>
        <taxon>Stramenopiles</taxon>
        <taxon>Oomycota</taxon>
        <taxon>Peronosporomycetes</taxon>
        <taxon>Pythiales</taxon>
        <taxon>Pythiaceae</taxon>
        <taxon>Pythium</taxon>
    </lineage>
</organism>
<evidence type="ECO:0008006" key="3">
    <source>
        <dbReference type="Google" id="ProtNLM"/>
    </source>
</evidence>
<dbReference type="AlphaFoldDB" id="A0A8K1C2L8"/>